<accession>A0A0G4F073</accession>
<dbReference type="GO" id="GO:0008253">
    <property type="term" value="F:5'-nucleotidase activity"/>
    <property type="evidence" value="ECO:0007669"/>
    <property type="project" value="InterPro"/>
</dbReference>
<organism evidence="3 4">
    <name type="scientific">Vitrella brassicaformis (strain CCMP3155)</name>
    <dbReference type="NCBI Taxonomy" id="1169540"/>
    <lineage>
        <taxon>Eukaryota</taxon>
        <taxon>Sar</taxon>
        <taxon>Alveolata</taxon>
        <taxon>Colpodellida</taxon>
        <taxon>Vitrellaceae</taxon>
        <taxon>Vitrella</taxon>
    </lineage>
</organism>
<dbReference type="EMBL" id="CDMY01000352">
    <property type="protein sequence ID" value="CEM04492.1"/>
    <property type="molecule type" value="Genomic_DNA"/>
</dbReference>
<dbReference type="GO" id="GO:0009223">
    <property type="term" value="P:pyrimidine deoxyribonucleotide catabolic process"/>
    <property type="evidence" value="ECO:0007669"/>
    <property type="project" value="TreeGrafter"/>
</dbReference>
<keyword evidence="4" id="KW-1185">Reference proteome</keyword>
<keyword evidence="2" id="KW-0732">Signal</keyword>
<feature type="chain" id="PRO_5005187886" evidence="2">
    <location>
        <begin position="20"/>
        <end position="245"/>
    </location>
</feature>
<dbReference type="PANTHER" id="PTHR16504:SF4">
    <property type="entry name" value="5'(3')-DEOXYRIBONUCLEOTIDASE"/>
    <property type="match status" value="1"/>
</dbReference>
<dbReference type="Gene3D" id="3.40.50.1000">
    <property type="entry name" value="HAD superfamily/HAD-like"/>
    <property type="match status" value="1"/>
</dbReference>
<sequence>MRWESWMSILWVLVSACSCIPAILSGSADTLCIRAAFAALPLTGLMNGGAASTRTKKTILVDMDNTLVDWEESFNRHMKIHHPEVPLLQPHQRQQWHHAKDFPPEHFDTVEAITGVAGFWRTMRPNDYGIEAVKEMLSEGHDVFLVSAPDPNCTDLCAYEKVQWVVDQLGVEWKQRLILTRDKTLIRGDILFDDKPTVVDGLMEPIWRHVFFTQPYNKRFDDRPRIDKWQDWRRALDEASVEKGG</sequence>
<evidence type="ECO:0000313" key="4">
    <source>
        <dbReference type="Proteomes" id="UP000041254"/>
    </source>
</evidence>
<reference evidence="3 4" key="1">
    <citation type="submission" date="2014-11" db="EMBL/GenBank/DDBJ databases">
        <authorList>
            <person name="Zhu J."/>
            <person name="Qi W."/>
            <person name="Song R."/>
        </authorList>
    </citation>
    <scope>NUCLEOTIDE SEQUENCE [LARGE SCALE GENOMIC DNA]</scope>
</reference>
<dbReference type="SFLD" id="SFLDG01145">
    <property type="entry name" value="C1.2.1"/>
    <property type="match status" value="1"/>
</dbReference>
<dbReference type="AlphaFoldDB" id="A0A0G4F073"/>
<dbReference type="VEuPathDB" id="CryptoDB:Vbra_21150"/>
<evidence type="ECO:0000256" key="2">
    <source>
        <dbReference type="SAM" id="SignalP"/>
    </source>
</evidence>
<evidence type="ECO:0000256" key="1">
    <source>
        <dbReference type="PIRSR" id="PIRSR610708-1"/>
    </source>
</evidence>
<name>A0A0G4F073_VITBC</name>
<proteinExistence type="predicted"/>
<dbReference type="OrthoDB" id="448565at2759"/>
<dbReference type="STRING" id="1169540.A0A0G4F073"/>
<dbReference type="PROSITE" id="PS51257">
    <property type="entry name" value="PROKAR_LIPOPROTEIN"/>
    <property type="match status" value="1"/>
</dbReference>
<protein>
    <submittedName>
        <fullName evidence="3">Uncharacterized protein</fullName>
    </submittedName>
</protein>
<dbReference type="InterPro" id="IPR036412">
    <property type="entry name" value="HAD-like_sf"/>
</dbReference>
<feature type="signal peptide" evidence="2">
    <location>
        <begin position="1"/>
        <end position="19"/>
    </location>
</feature>
<dbReference type="Gene3D" id="1.10.40.40">
    <property type="entry name" value="Deoxyribonucleotidase, domain 2"/>
    <property type="match status" value="1"/>
</dbReference>
<feature type="active site" description="Nucleophile" evidence="1">
    <location>
        <position position="62"/>
    </location>
</feature>
<dbReference type="SFLD" id="SFLDG01126">
    <property type="entry name" value="C1.2:_Nucleotidase_Like"/>
    <property type="match status" value="1"/>
</dbReference>
<dbReference type="SFLD" id="SFLDS00003">
    <property type="entry name" value="Haloacid_Dehalogenase"/>
    <property type="match status" value="1"/>
</dbReference>
<dbReference type="OMA" id="VLFTSCH"/>
<dbReference type="Pfam" id="PF06941">
    <property type="entry name" value="NT5C"/>
    <property type="match status" value="1"/>
</dbReference>
<dbReference type="SUPFAM" id="SSF56784">
    <property type="entry name" value="HAD-like"/>
    <property type="match status" value="1"/>
</dbReference>
<dbReference type="InterPro" id="IPR010708">
    <property type="entry name" value="5'(3')-deoxyribonucleotidase"/>
</dbReference>
<feature type="active site" description="Proton donor" evidence="1">
    <location>
        <position position="64"/>
    </location>
</feature>
<dbReference type="Proteomes" id="UP000041254">
    <property type="component" value="Unassembled WGS sequence"/>
</dbReference>
<dbReference type="PhylomeDB" id="A0A0G4F073"/>
<gene>
    <name evidence="3" type="ORF">Vbra_21150</name>
</gene>
<dbReference type="InParanoid" id="A0A0G4F073"/>
<dbReference type="InterPro" id="IPR023214">
    <property type="entry name" value="HAD_sf"/>
</dbReference>
<dbReference type="PANTHER" id="PTHR16504">
    <property type="entry name" value="5'(3')-DEOXYRIBONUCLEOTIDASE"/>
    <property type="match status" value="1"/>
</dbReference>
<evidence type="ECO:0000313" key="3">
    <source>
        <dbReference type="EMBL" id="CEM04492.1"/>
    </source>
</evidence>